<evidence type="ECO:0000256" key="1">
    <source>
        <dbReference type="SAM" id="Phobius"/>
    </source>
</evidence>
<keyword evidence="2" id="KW-0732">Signal</keyword>
<gene>
    <name evidence="3" type="ORF">ACHHYP_20406</name>
</gene>
<evidence type="ECO:0000256" key="2">
    <source>
        <dbReference type="SAM" id="SignalP"/>
    </source>
</evidence>
<evidence type="ECO:0008006" key="5">
    <source>
        <dbReference type="Google" id="ProtNLM"/>
    </source>
</evidence>
<organism evidence="3 4">
    <name type="scientific">Achlya hypogyna</name>
    <name type="common">Oomycete</name>
    <name type="synonym">Protoachlya hypogyna</name>
    <dbReference type="NCBI Taxonomy" id="1202772"/>
    <lineage>
        <taxon>Eukaryota</taxon>
        <taxon>Sar</taxon>
        <taxon>Stramenopiles</taxon>
        <taxon>Oomycota</taxon>
        <taxon>Saprolegniomycetes</taxon>
        <taxon>Saprolegniales</taxon>
        <taxon>Achlyaceae</taxon>
        <taxon>Achlya</taxon>
    </lineage>
</organism>
<keyword evidence="4" id="KW-1185">Reference proteome</keyword>
<protein>
    <recommendedName>
        <fullName evidence="5">Membrane-associated protein</fullName>
    </recommendedName>
</protein>
<dbReference type="EMBL" id="JNBR01000091">
    <property type="protein sequence ID" value="OQR98022.1"/>
    <property type="molecule type" value="Genomic_DNA"/>
</dbReference>
<evidence type="ECO:0000313" key="4">
    <source>
        <dbReference type="Proteomes" id="UP000243579"/>
    </source>
</evidence>
<comment type="caution">
    <text evidence="3">The sequence shown here is derived from an EMBL/GenBank/DDBJ whole genome shotgun (WGS) entry which is preliminary data.</text>
</comment>
<feature type="transmembrane region" description="Helical" evidence="1">
    <location>
        <begin position="180"/>
        <end position="200"/>
    </location>
</feature>
<feature type="transmembrane region" description="Helical" evidence="1">
    <location>
        <begin position="145"/>
        <end position="168"/>
    </location>
</feature>
<feature type="signal peptide" evidence="2">
    <location>
        <begin position="1"/>
        <end position="25"/>
    </location>
</feature>
<sequence length="288" mass="31333">MKHTSISGLIALCLVTCGLFCSSFALSLPFWSSEDSAFAAEDSDYSIFTAGIWGFCTNVTTDDNIMSAHCTPYRNWLFGSPNEAYNITFASVHMDVAAVGLCKLARGSPELAALEATLPMSTRQFNAFYDASCGSWSRFSLGINIFTVIVAILAVPVYSVAVAYWFCPPSVHTQTSISRLGLRLLALLVISSIFVLAAWSKQCPAHVPFGSAYYSAFVASLLYIFSGMAAIKYHMYDLPRIHELAKLSNHAQPTPDVVFIELGTPVHDKLQTAEITPLHVAPPVAIRV</sequence>
<dbReference type="AlphaFoldDB" id="A0A1V9ZJ61"/>
<proteinExistence type="predicted"/>
<dbReference type="Proteomes" id="UP000243579">
    <property type="component" value="Unassembled WGS sequence"/>
</dbReference>
<keyword evidence="1" id="KW-0472">Membrane</keyword>
<accession>A0A1V9ZJ61</accession>
<feature type="chain" id="PRO_5012958189" description="Membrane-associated protein" evidence="2">
    <location>
        <begin position="26"/>
        <end position="288"/>
    </location>
</feature>
<dbReference type="OrthoDB" id="78673at2759"/>
<keyword evidence="1" id="KW-1133">Transmembrane helix</keyword>
<reference evidence="3 4" key="1">
    <citation type="journal article" date="2014" name="Genome Biol. Evol.">
        <title>The secreted proteins of Achlya hypogyna and Thraustotheca clavata identify the ancestral oomycete secretome and reveal gene acquisitions by horizontal gene transfer.</title>
        <authorList>
            <person name="Misner I."/>
            <person name="Blouin N."/>
            <person name="Leonard G."/>
            <person name="Richards T.A."/>
            <person name="Lane C.E."/>
        </authorList>
    </citation>
    <scope>NUCLEOTIDE SEQUENCE [LARGE SCALE GENOMIC DNA]</scope>
    <source>
        <strain evidence="3 4">ATCC 48635</strain>
    </source>
</reference>
<keyword evidence="1" id="KW-0812">Transmembrane</keyword>
<feature type="transmembrane region" description="Helical" evidence="1">
    <location>
        <begin position="212"/>
        <end position="231"/>
    </location>
</feature>
<evidence type="ECO:0000313" key="3">
    <source>
        <dbReference type="EMBL" id="OQR98022.1"/>
    </source>
</evidence>
<name>A0A1V9ZJ61_ACHHY</name>